<gene>
    <name evidence="1" type="ORF">APORC_1285</name>
</gene>
<reference evidence="1 2" key="1">
    <citation type="submission" date="2019-09" db="EMBL/GenBank/DDBJ databases">
        <title>Complete genome sequencing of four Arcobacter species reveals a diverse suite of mobile elements.</title>
        <authorList>
            <person name="Miller W.G."/>
            <person name="Yee E."/>
            <person name="Bono J.L."/>
        </authorList>
    </citation>
    <scope>NUCLEOTIDE SEQUENCE [LARGE SCALE GENOMIC DNA]</scope>
    <source>
        <strain evidence="1 2">CCUG 56899</strain>
    </source>
</reference>
<evidence type="ECO:0000313" key="2">
    <source>
        <dbReference type="Proteomes" id="UP000322644"/>
    </source>
</evidence>
<name>A0A5C2HJH3_9BACT</name>
<dbReference type="RefSeq" id="WP_066247405.1">
    <property type="nucleotide sequence ID" value="NZ_CP036246.2"/>
</dbReference>
<protein>
    <submittedName>
        <fullName evidence="1">Uncharacterized protein</fullName>
    </submittedName>
</protein>
<sequence length="121" mass="14031">MFNLFKIDFSNISINLFNKKVLGYKLIYKDFAIYKNNEIIDKKLNLRNHSPCGLSWGYSGSGPLQAALAILYDFTKDEVFSLNNYNDFSNDIISSLPQKNCILKFSDIQHWIDIRKLQLKG</sequence>
<dbReference type="AlphaFoldDB" id="A0A5C2HJH3"/>
<evidence type="ECO:0000313" key="1">
    <source>
        <dbReference type="EMBL" id="QEP40880.1"/>
    </source>
</evidence>
<dbReference type="EMBL" id="CP036246">
    <property type="protein sequence ID" value="QEP40880.1"/>
    <property type="molecule type" value="Genomic_DNA"/>
</dbReference>
<dbReference type="Proteomes" id="UP000322644">
    <property type="component" value="Chromosome"/>
</dbReference>
<dbReference type="Pfam" id="PF19663">
    <property type="entry name" value="DUF6166"/>
    <property type="match status" value="1"/>
</dbReference>
<proteinExistence type="predicted"/>
<accession>A0A5C2HJH3</accession>
<dbReference type="InterPro" id="IPR046164">
    <property type="entry name" value="DUF6166"/>
</dbReference>
<dbReference type="KEGG" id="apoc:APORC_1285"/>
<reference evidence="1 2" key="2">
    <citation type="submission" date="2019-09" db="EMBL/GenBank/DDBJ databases">
        <title>Taxonomic note: a critical rebuttal of the proposed division of the genus Arcobacter into six genera, emended descriptions of Arcobacter anaerophilus and the genus Arcobacter, and an assessment of genus-level boundaries for Epsilonproteobacteria using in silico genomic comparator tools.</title>
        <authorList>
            <person name="On S.L.W."/>
            <person name="Miller W.G."/>
            <person name="Biggs P."/>
            <person name="Cornelius A."/>
            <person name="Vandamme P."/>
        </authorList>
    </citation>
    <scope>NUCLEOTIDE SEQUENCE [LARGE SCALE GENOMIC DNA]</scope>
    <source>
        <strain evidence="1 2">CCUG 56899</strain>
    </source>
</reference>
<organism evidence="1 2">
    <name type="scientific">Arcobacter porcinus</name>
    <dbReference type="NCBI Taxonomy" id="1935204"/>
    <lineage>
        <taxon>Bacteria</taxon>
        <taxon>Pseudomonadati</taxon>
        <taxon>Campylobacterota</taxon>
        <taxon>Epsilonproteobacteria</taxon>
        <taxon>Campylobacterales</taxon>
        <taxon>Arcobacteraceae</taxon>
        <taxon>Arcobacter</taxon>
    </lineage>
</organism>